<evidence type="ECO:0000313" key="1">
    <source>
        <dbReference type="EMBL" id="RZC48623.1"/>
    </source>
</evidence>
<dbReference type="InterPro" id="IPR001272">
    <property type="entry name" value="PEP_carboxykinase_ATP"/>
</dbReference>
<dbReference type="PANTHER" id="PTHR30031">
    <property type="entry name" value="PHOSPHOENOLPYRUVATE CARBOXYKINASE ATP"/>
    <property type="match status" value="1"/>
</dbReference>
<accession>A0A4Y7IIB5</accession>
<proteinExistence type="predicted"/>
<dbReference type="Gene3D" id="2.170.8.10">
    <property type="entry name" value="Phosphoenolpyruvate Carboxykinase, domain 2"/>
    <property type="match status" value="1"/>
</dbReference>
<protein>
    <submittedName>
        <fullName evidence="1">Uncharacterized protein</fullName>
    </submittedName>
</protein>
<gene>
    <name evidence="1" type="ORF">C5167_017045</name>
</gene>
<name>A0A4Y7IIB5_PAPSO</name>
<sequence>MTCRIAQVLEIQLFLLIGDDEHCSSENGVSNIEGGCYAKCIDLPGEKEPDDIFLAIKFGAGNTLVLFYLPCYAMEVSAYLQRSATLSSTYYWLEGENGELRLRIRRADRPRNITPNSILADQIMNLNVLSEVANAVSTKSMFRVYHKPGSTIRPHIWKILFRHKFYTSMCVMTKTHAVVQTLSDVNPDVILECSNGQTRLHAKISRRWVTRTASLRGCCTMQIS</sequence>
<dbReference type="EMBL" id="CM010716">
    <property type="protein sequence ID" value="RZC48623.1"/>
    <property type="molecule type" value="Genomic_DNA"/>
</dbReference>
<dbReference type="GO" id="GO:0005829">
    <property type="term" value="C:cytosol"/>
    <property type="evidence" value="ECO:0007669"/>
    <property type="project" value="TreeGrafter"/>
</dbReference>
<reference evidence="1 2" key="1">
    <citation type="journal article" date="2018" name="Science">
        <title>The opium poppy genome and morphinan production.</title>
        <authorList>
            <person name="Guo L."/>
            <person name="Winzer T."/>
            <person name="Yang X."/>
            <person name="Li Y."/>
            <person name="Ning Z."/>
            <person name="He Z."/>
            <person name="Teodor R."/>
            <person name="Lu Y."/>
            <person name="Bowser T.A."/>
            <person name="Graham I.A."/>
            <person name="Ye K."/>
        </authorList>
    </citation>
    <scope>NUCLEOTIDE SEQUENCE [LARGE SCALE GENOMIC DNA]</scope>
    <source>
        <strain evidence="2">cv. HN1</strain>
        <tissue evidence="1">Leaves</tissue>
    </source>
</reference>
<dbReference type="Proteomes" id="UP000316621">
    <property type="component" value="Chromosome 2"/>
</dbReference>
<dbReference type="Gramene" id="RZC48623">
    <property type="protein sequence ID" value="RZC48623"/>
    <property type="gene ID" value="C5167_017045"/>
</dbReference>
<dbReference type="SUPFAM" id="SSF53795">
    <property type="entry name" value="PEP carboxykinase-like"/>
    <property type="match status" value="1"/>
</dbReference>
<dbReference type="AlphaFoldDB" id="A0A4Y7IIB5"/>
<dbReference type="GO" id="GO:0005524">
    <property type="term" value="F:ATP binding"/>
    <property type="evidence" value="ECO:0007669"/>
    <property type="project" value="InterPro"/>
</dbReference>
<keyword evidence="2" id="KW-1185">Reference proteome</keyword>
<dbReference type="GO" id="GO:0004612">
    <property type="term" value="F:phosphoenolpyruvate carboxykinase (ATP) activity"/>
    <property type="evidence" value="ECO:0007669"/>
    <property type="project" value="InterPro"/>
</dbReference>
<dbReference type="PANTHER" id="PTHR30031:SF0">
    <property type="entry name" value="PHOSPHOENOLPYRUVATE CARBOXYKINASE (ATP)"/>
    <property type="match status" value="1"/>
</dbReference>
<organism evidence="1 2">
    <name type="scientific">Papaver somniferum</name>
    <name type="common">Opium poppy</name>
    <dbReference type="NCBI Taxonomy" id="3469"/>
    <lineage>
        <taxon>Eukaryota</taxon>
        <taxon>Viridiplantae</taxon>
        <taxon>Streptophyta</taxon>
        <taxon>Embryophyta</taxon>
        <taxon>Tracheophyta</taxon>
        <taxon>Spermatophyta</taxon>
        <taxon>Magnoliopsida</taxon>
        <taxon>Ranunculales</taxon>
        <taxon>Papaveraceae</taxon>
        <taxon>Papaveroideae</taxon>
        <taxon>Papaver</taxon>
    </lineage>
</organism>
<dbReference type="GO" id="GO:0006094">
    <property type="term" value="P:gluconeogenesis"/>
    <property type="evidence" value="ECO:0007669"/>
    <property type="project" value="InterPro"/>
</dbReference>
<evidence type="ECO:0000313" key="2">
    <source>
        <dbReference type="Proteomes" id="UP000316621"/>
    </source>
</evidence>
<dbReference type="Pfam" id="PF01293">
    <property type="entry name" value="PEPCK_ATP"/>
    <property type="match status" value="1"/>
</dbReference>